<dbReference type="AlphaFoldDB" id="A0A972SJI0"/>
<dbReference type="Pfam" id="PF05721">
    <property type="entry name" value="PhyH"/>
    <property type="match status" value="1"/>
</dbReference>
<evidence type="ECO:0008006" key="4">
    <source>
        <dbReference type="Google" id="ProtNLM"/>
    </source>
</evidence>
<dbReference type="PANTHER" id="PTHR20883">
    <property type="entry name" value="PHYTANOYL-COA DIOXYGENASE DOMAIN CONTAINING 1"/>
    <property type="match status" value="1"/>
</dbReference>
<evidence type="ECO:0000256" key="1">
    <source>
        <dbReference type="ARBA" id="ARBA00001954"/>
    </source>
</evidence>
<dbReference type="GO" id="GO:0016706">
    <property type="term" value="F:2-oxoglutarate-dependent dioxygenase activity"/>
    <property type="evidence" value="ECO:0007669"/>
    <property type="project" value="UniProtKB-ARBA"/>
</dbReference>
<dbReference type="Gene3D" id="2.60.120.620">
    <property type="entry name" value="q2cbj1_9rhob like domain"/>
    <property type="match status" value="1"/>
</dbReference>
<evidence type="ECO:0000313" key="2">
    <source>
        <dbReference type="EMBL" id="NPT55720.1"/>
    </source>
</evidence>
<evidence type="ECO:0000313" key="3">
    <source>
        <dbReference type="Proteomes" id="UP000655523"/>
    </source>
</evidence>
<accession>A0A972SJI0</accession>
<protein>
    <recommendedName>
        <fullName evidence="4">Phytanoyl-CoA dioxygenase (PhyH)</fullName>
    </recommendedName>
</protein>
<name>A0A972SJI0_9BURK</name>
<comment type="cofactor">
    <cofactor evidence="1">
        <name>Fe(2+)</name>
        <dbReference type="ChEBI" id="CHEBI:29033"/>
    </cofactor>
</comment>
<comment type="caution">
    <text evidence="2">The sequence shown here is derived from an EMBL/GenBank/DDBJ whole genome shotgun (WGS) entry which is preliminary data.</text>
</comment>
<dbReference type="RefSeq" id="WP_172165199.1">
    <property type="nucleotide sequence ID" value="NZ_WOEZ01000070.1"/>
</dbReference>
<dbReference type="Proteomes" id="UP000655523">
    <property type="component" value="Unassembled WGS sequence"/>
</dbReference>
<dbReference type="EMBL" id="WOEZ01000070">
    <property type="protein sequence ID" value="NPT55720.1"/>
    <property type="molecule type" value="Genomic_DNA"/>
</dbReference>
<dbReference type="InterPro" id="IPR008775">
    <property type="entry name" value="Phytyl_CoA_dOase-like"/>
</dbReference>
<keyword evidence="3" id="KW-1185">Reference proteome</keyword>
<dbReference type="SUPFAM" id="SSF51197">
    <property type="entry name" value="Clavaminate synthase-like"/>
    <property type="match status" value="1"/>
</dbReference>
<organism evidence="2 3">
    <name type="scientific">Paraburkholderia elongata</name>
    <dbReference type="NCBI Taxonomy" id="2675747"/>
    <lineage>
        <taxon>Bacteria</taxon>
        <taxon>Pseudomonadati</taxon>
        <taxon>Pseudomonadota</taxon>
        <taxon>Betaproteobacteria</taxon>
        <taxon>Burkholderiales</taxon>
        <taxon>Burkholderiaceae</taxon>
        <taxon>Paraburkholderia</taxon>
    </lineage>
</organism>
<reference evidence="2 3" key="1">
    <citation type="submission" date="2019-11" db="EMBL/GenBank/DDBJ databases">
        <title>Metabolism of dissolved organic matter in forest soils.</title>
        <authorList>
            <person name="Cyle K.T."/>
            <person name="Wilhelm R.C."/>
            <person name="Martinez C.E."/>
        </authorList>
    </citation>
    <scope>NUCLEOTIDE SEQUENCE [LARGE SCALE GENOMIC DNA]</scope>
    <source>
        <strain evidence="2 3">5N</strain>
    </source>
</reference>
<dbReference type="PANTHER" id="PTHR20883:SF48">
    <property type="entry name" value="ECTOINE DIOXYGENASE"/>
    <property type="match status" value="1"/>
</dbReference>
<dbReference type="GO" id="GO:0005506">
    <property type="term" value="F:iron ion binding"/>
    <property type="evidence" value="ECO:0007669"/>
    <property type="project" value="UniProtKB-ARBA"/>
</dbReference>
<proteinExistence type="predicted"/>
<gene>
    <name evidence="2" type="ORF">GNZ13_14195</name>
</gene>
<sequence>MTADIIDFDSKIKTRGWALFPDSLPADLVRELRRDSLKWIDICAGHQIANKINLAGDGTGHNAIGGGDSIDAFIDLHLFHPYLSHFFSCKPYILHACNPVGGFPNLVNYVHRVHRDVATYIPMFNMRMNMLVMLDEFTIENGATRVLSGSHLMSEQPSDEEFERGSEPILGAAGSILLFNSYLWHKGTLNSTQENRVALTLSFGPAFIKPQMDYARMLGESRGRQLSELTRQLLGFNSRVPVSLAEWYKPKAERLYLPNQG</sequence>